<dbReference type="InterPro" id="IPR011009">
    <property type="entry name" value="Kinase-like_dom_sf"/>
</dbReference>
<keyword evidence="1 2" id="KW-0418">Kinase</keyword>
<dbReference type="KEGG" id="ntr:B0W44_10050"/>
<evidence type="ECO:0000313" key="3">
    <source>
        <dbReference type="Proteomes" id="UP000188603"/>
    </source>
</evidence>
<dbReference type="Gene3D" id="3.90.1200.10">
    <property type="match status" value="1"/>
</dbReference>
<dbReference type="RefSeq" id="WP_077719920.1">
    <property type="nucleotide sequence ID" value="NZ_CP019699.1"/>
</dbReference>
<comment type="similarity">
    <text evidence="1">Belongs to the fructosamine kinase family.</text>
</comment>
<dbReference type="PANTHER" id="PTHR12149">
    <property type="entry name" value="FRUCTOSAMINE 3 KINASE-RELATED PROTEIN"/>
    <property type="match status" value="1"/>
</dbReference>
<name>A0A1U9K7M1_9BACL</name>
<evidence type="ECO:0000256" key="1">
    <source>
        <dbReference type="PIRNR" id="PIRNR006221"/>
    </source>
</evidence>
<gene>
    <name evidence="2" type="ORF">B0W44_10050</name>
</gene>
<evidence type="ECO:0000313" key="2">
    <source>
        <dbReference type="EMBL" id="AQS56059.1"/>
    </source>
</evidence>
<protein>
    <submittedName>
        <fullName evidence="2">Fructosamine kinase</fullName>
    </submittedName>
</protein>
<dbReference type="InterPro" id="IPR016477">
    <property type="entry name" value="Fructo-/Ketosamine-3-kinase"/>
</dbReference>
<proteinExistence type="inferred from homology"/>
<organism evidence="2 3">
    <name type="scientific">Novibacillus thermophilus</name>
    <dbReference type="NCBI Taxonomy" id="1471761"/>
    <lineage>
        <taxon>Bacteria</taxon>
        <taxon>Bacillati</taxon>
        <taxon>Bacillota</taxon>
        <taxon>Bacilli</taxon>
        <taxon>Bacillales</taxon>
        <taxon>Thermoactinomycetaceae</taxon>
        <taxon>Novibacillus</taxon>
    </lineage>
</organism>
<keyword evidence="3" id="KW-1185">Reference proteome</keyword>
<dbReference type="GO" id="GO:0016301">
    <property type="term" value="F:kinase activity"/>
    <property type="evidence" value="ECO:0007669"/>
    <property type="project" value="UniProtKB-UniRule"/>
</dbReference>
<dbReference type="EMBL" id="CP019699">
    <property type="protein sequence ID" value="AQS56059.1"/>
    <property type="molecule type" value="Genomic_DNA"/>
</dbReference>
<dbReference type="Pfam" id="PF03881">
    <property type="entry name" value="Fructosamin_kin"/>
    <property type="match status" value="1"/>
</dbReference>
<keyword evidence="1" id="KW-0808">Transferase</keyword>
<dbReference type="AlphaFoldDB" id="A0A1U9K7M1"/>
<reference evidence="2 3" key="1">
    <citation type="journal article" date="2015" name="Int. J. Syst. Evol. Microbiol.">
        <title>Novibacillus thermophilus gen. nov., sp. nov., a Gram-staining-negative and moderately thermophilic member of the family Thermoactinomycetaceae.</title>
        <authorList>
            <person name="Yang G."/>
            <person name="Chen J."/>
            <person name="Zhou S."/>
        </authorList>
    </citation>
    <scope>NUCLEOTIDE SEQUENCE [LARGE SCALE GENOMIC DNA]</scope>
    <source>
        <strain evidence="2 3">SG-1</strain>
    </source>
</reference>
<dbReference type="PANTHER" id="PTHR12149:SF8">
    <property type="entry name" value="PROTEIN-RIBULOSAMINE 3-KINASE"/>
    <property type="match status" value="1"/>
</dbReference>
<dbReference type="PIRSF" id="PIRSF006221">
    <property type="entry name" value="Ketosamine-3-kinase"/>
    <property type="match status" value="1"/>
</dbReference>
<dbReference type="SUPFAM" id="SSF56112">
    <property type="entry name" value="Protein kinase-like (PK-like)"/>
    <property type="match status" value="1"/>
</dbReference>
<dbReference type="Gene3D" id="3.30.200.20">
    <property type="entry name" value="Phosphorylase Kinase, domain 1"/>
    <property type="match status" value="1"/>
</dbReference>
<dbReference type="OrthoDB" id="5291879at2"/>
<dbReference type="STRING" id="1471761.B0W44_10050"/>
<accession>A0A1U9K7M1</accession>
<sequence length="289" mass="33046">MKQKLARILCETGDSSPVTDVRRVSGGDISEAYRVETFEGTYFVKYNENVPGDFFQKEAEGLRLLKETGALRVPDVYGYSRGRSPAQGFIVLEWIEGRTSRHTEEQLGRGLASLHSSHHDCYGLEADNYIGRLPQPNGWFNDWVDFFREKRLGAQVQLAEERGALPPSRRDKLDRLLASLERWLPRYGQPSLLHGDLWSGNWIAGPEGEPYLIDPAVFYGEREFELAFTELFGGFSPRFYEAYNEVSPLSGSYEERKPLYQLYYLLVHLTLFGETYGPSVDRVLAYYVG</sequence>
<dbReference type="Proteomes" id="UP000188603">
    <property type="component" value="Chromosome"/>
</dbReference>